<proteinExistence type="inferred from homology"/>
<keyword evidence="5 7" id="KW-0687">Ribonucleoprotein</keyword>
<dbReference type="GO" id="GO:0003735">
    <property type="term" value="F:structural constituent of ribosome"/>
    <property type="evidence" value="ECO:0007669"/>
    <property type="project" value="InterPro"/>
</dbReference>
<dbReference type="OrthoDB" id="9788336at2"/>
<dbReference type="PANTHER" id="PTHR21368">
    <property type="entry name" value="50S RIBOSOMAL PROTEIN L9"/>
    <property type="match status" value="1"/>
</dbReference>
<name>A0A1U9NHC7_9BACT</name>
<keyword evidence="12" id="KW-1185">Reference proteome</keyword>
<dbReference type="InterPro" id="IPR020069">
    <property type="entry name" value="Ribosomal_bL9_C"/>
</dbReference>
<accession>A0A1U9NHC7</accession>
<feature type="coiled-coil region" evidence="8">
    <location>
        <begin position="58"/>
        <end position="85"/>
    </location>
</feature>
<gene>
    <name evidence="7 11" type="primary">rplI</name>
    <name evidence="11" type="ORF">STSP2_00475</name>
</gene>
<dbReference type="SUPFAM" id="SSF55658">
    <property type="entry name" value="L9 N-domain-like"/>
    <property type="match status" value="1"/>
</dbReference>
<dbReference type="AlphaFoldDB" id="A0A1U9NHC7"/>
<dbReference type="InterPro" id="IPR000244">
    <property type="entry name" value="Ribosomal_bL9"/>
</dbReference>
<dbReference type="HAMAP" id="MF_00503">
    <property type="entry name" value="Ribosomal_bL9"/>
    <property type="match status" value="1"/>
</dbReference>
<dbReference type="STRING" id="1936003.STSP2_00475"/>
<protein>
    <recommendedName>
        <fullName evidence="6 7">Large ribosomal subunit protein bL9</fullName>
    </recommendedName>
</protein>
<dbReference type="EMBL" id="CP019791">
    <property type="protein sequence ID" value="AQT67331.1"/>
    <property type="molecule type" value="Genomic_DNA"/>
</dbReference>
<dbReference type="GO" id="GO:0005840">
    <property type="term" value="C:ribosome"/>
    <property type="evidence" value="ECO:0007669"/>
    <property type="project" value="UniProtKB-KW"/>
</dbReference>
<evidence type="ECO:0000256" key="9">
    <source>
        <dbReference type="SAM" id="MobiDB-lite"/>
    </source>
</evidence>
<evidence type="ECO:0000256" key="6">
    <source>
        <dbReference type="ARBA" id="ARBA00035292"/>
    </source>
</evidence>
<feature type="region of interest" description="Disordered" evidence="9">
    <location>
        <begin position="151"/>
        <end position="170"/>
    </location>
</feature>
<keyword evidence="4 7" id="KW-0689">Ribosomal protein</keyword>
<dbReference type="Pfam" id="PF01281">
    <property type="entry name" value="Ribosomal_L9_N"/>
    <property type="match status" value="1"/>
</dbReference>
<evidence type="ECO:0000256" key="8">
    <source>
        <dbReference type="SAM" id="Coils"/>
    </source>
</evidence>
<comment type="similarity">
    <text evidence="1 7">Belongs to the bacterial ribosomal protein bL9 family.</text>
</comment>
<dbReference type="Gene3D" id="3.40.5.10">
    <property type="entry name" value="Ribosomal protein L9, N-terminal domain"/>
    <property type="match status" value="1"/>
</dbReference>
<evidence type="ECO:0000313" key="12">
    <source>
        <dbReference type="Proteomes" id="UP000189674"/>
    </source>
</evidence>
<dbReference type="InterPro" id="IPR020070">
    <property type="entry name" value="Ribosomal_bL9_N"/>
</dbReference>
<dbReference type="RefSeq" id="WP_146659487.1">
    <property type="nucleotide sequence ID" value="NZ_CP019791.1"/>
</dbReference>
<comment type="function">
    <text evidence="7">Binds to the 23S rRNA.</text>
</comment>
<evidence type="ECO:0000256" key="3">
    <source>
        <dbReference type="ARBA" id="ARBA00022884"/>
    </source>
</evidence>
<dbReference type="InterPro" id="IPR036791">
    <property type="entry name" value="Ribosomal_bL9_C_sf"/>
</dbReference>
<keyword evidence="3 7" id="KW-0694">RNA-binding</keyword>
<dbReference type="PROSITE" id="PS00651">
    <property type="entry name" value="RIBOSOMAL_L9"/>
    <property type="match status" value="1"/>
</dbReference>
<dbReference type="InterPro" id="IPR036935">
    <property type="entry name" value="Ribosomal_bL9_N_sf"/>
</dbReference>
<evidence type="ECO:0000259" key="10">
    <source>
        <dbReference type="PROSITE" id="PS00651"/>
    </source>
</evidence>
<dbReference type="InterPro" id="IPR020594">
    <property type="entry name" value="Ribosomal_bL9_bac/chp"/>
</dbReference>
<dbReference type="GO" id="GO:1990904">
    <property type="term" value="C:ribonucleoprotein complex"/>
    <property type="evidence" value="ECO:0007669"/>
    <property type="project" value="UniProtKB-KW"/>
</dbReference>
<dbReference type="NCBIfam" id="TIGR00158">
    <property type="entry name" value="L9"/>
    <property type="match status" value="1"/>
</dbReference>
<evidence type="ECO:0000313" key="11">
    <source>
        <dbReference type="EMBL" id="AQT67331.1"/>
    </source>
</evidence>
<evidence type="ECO:0000256" key="4">
    <source>
        <dbReference type="ARBA" id="ARBA00022980"/>
    </source>
</evidence>
<dbReference type="FunFam" id="3.40.5.10:FF:000003">
    <property type="entry name" value="50S ribosomal protein L9"/>
    <property type="match status" value="1"/>
</dbReference>
<dbReference type="KEGG" id="alus:STSP2_00475"/>
<keyword evidence="8" id="KW-0175">Coiled coil</keyword>
<evidence type="ECO:0000256" key="5">
    <source>
        <dbReference type="ARBA" id="ARBA00023274"/>
    </source>
</evidence>
<sequence>MKILLTQDVENLGYLGDVVDVKDGYARNYLLPYGIATVPTEGNIKSLADEKAKRAEERRLVREQLERAAEKVEGAEAVIASKANEQGHLFGSVTERDIAENLREQGYEIADDMIKIDHHLKEVGGHDVEVKLAADLSAQIKVTVISLEQAEEAANAPAEEAETEEAETEE</sequence>
<feature type="domain" description="Ribosomal protein L9" evidence="10">
    <location>
        <begin position="13"/>
        <end position="40"/>
    </location>
</feature>
<evidence type="ECO:0000256" key="7">
    <source>
        <dbReference type="HAMAP-Rule" id="MF_00503"/>
    </source>
</evidence>
<dbReference type="SUPFAM" id="SSF55653">
    <property type="entry name" value="Ribosomal protein L9 C-domain"/>
    <property type="match status" value="1"/>
</dbReference>
<dbReference type="Gene3D" id="3.10.430.100">
    <property type="entry name" value="Ribosomal protein L9, C-terminal domain"/>
    <property type="match status" value="1"/>
</dbReference>
<evidence type="ECO:0000256" key="2">
    <source>
        <dbReference type="ARBA" id="ARBA00022730"/>
    </source>
</evidence>
<organism evidence="11 12">
    <name type="scientific">Anaerohalosphaera lusitana</name>
    <dbReference type="NCBI Taxonomy" id="1936003"/>
    <lineage>
        <taxon>Bacteria</taxon>
        <taxon>Pseudomonadati</taxon>
        <taxon>Planctomycetota</taxon>
        <taxon>Phycisphaerae</taxon>
        <taxon>Sedimentisphaerales</taxon>
        <taxon>Anaerohalosphaeraceae</taxon>
        <taxon>Anaerohalosphaera</taxon>
    </lineage>
</organism>
<dbReference type="InterPro" id="IPR009027">
    <property type="entry name" value="Ribosomal_bL9/RNase_H1_N"/>
</dbReference>
<keyword evidence="2 7" id="KW-0699">rRNA-binding</keyword>
<dbReference type="GO" id="GO:0006412">
    <property type="term" value="P:translation"/>
    <property type="evidence" value="ECO:0007669"/>
    <property type="project" value="UniProtKB-UniRule"/>
</dbReference>
<dbReference type="Pfam" id="PF03948">
    <property type="entry name" value="Ribosomal_L9_C"/>
    <property type="match status" value="1"/>
</dbReference>
<reference evidence="12" key="1">
    <citation type="submission" date="2017-02" db="EMBL/GenBank/DDBJ databases">
        <title>Comparative genomics and description of representatives of a novel lineage of planctomycetes thriving in anoxic sediments.</title>
        <authorList>
            <person name="Spring S."/>
            <person name="Bunk B."/>
            <person name="Sproer C."/>
        </authorList>
    </citation>
    <scope>NUCLEOTIDE SEQUENCE [LARGE SCALE GENOMIC DNA]</scope>
    <source>
        <strain evidence="12">ST-NAGAB-D1</strain>
    </source>
</reference>
<dbReference type="GO" id="GO:0019843">
    <property type="term" value="F:rRNA binding"/>
    <property type="evidence" value="ECO:0007669"/>
    <property type="project" value="UniProtKB-UniRule"/>
</dbReference>
<dbReference type="Proteomes" id="UP000189674">
    <property type="component" value="Chromosome"/>
</dbReference>
<evidence type="ECO:0000256" key="1">
    <source>
        <dbReference type="ARBA" id="ARBA00010605"/>
    </source>
</evidence>
<feature type="compositionally biased region" description="Acidic residues" evidence="9">
    <location>
        <begin position="159"/>
        <end position="170"/>
    </location>
</feature>